<proteinExistence type="predicted"/>
<name>A0ABX7N961_9BACT</name>
<accession>A0ABX7N961</accession>
<evidence type="ECO:0000256" key="1">
    <source>
        <dbReference type="SAM" id="MobiDB-lite"/>
    </source>
</evidence>
<organism evidence="2 3">
    <name type="scientific">Myxococcus landrumensis</name>
    <dbReference type="NCBI Taxonomy" id="2813577"/>
    <lineage>
        <taxon>Bacteria</taxon>
        <taxon>Pseudomonadati</taxon>
        <taxon>Myxococcota</taxon>
        <taxon>Myxococcia</taxon>
        <taxon>Myxococcales</taxon>
        <taxon>Cystobacterineae</taxon>
        <taxon>Myxococcaceae</taxon>
        <taxon>Myxococcus</taxon>
    </lineage>
</organism>
<dbReference type="Proteomes" id="UP000663090">
    <property type="component" value="Chromosome"/>
</dbReference>
<reference evidence="2 3" key="1">
    <citation type="submission" date="2021-02" db="EMBL/GenBank/DDBJ databases">
        <title>De Novo genome assembly of isolated myxobacteria.</title>
        <authorList>
            <person name="Stevens D.C."/>
        </authorList>
    </citation>
    <scope>NUCLEOTIDE SEQUENCE [LARGE SCALE GENOMIC DNA]</scope>
    <source>
        <strain evidence="2 3">SCHIC003</strain>
    </source>
</reference>
<protein>
    <recommendedName>
        <fullName evidence="4">Lipoprotein</fullName>
    </recommendedName>
</protein>
<gene>
    <name evidence="2" type="ORF">JY572_04310</name>
</gene>
<evidence type="ECO:0008006" key="4">
    <source>
        <dbReference type="Google" id="ProtNLM"/>
    </source>
</evidence>
<evidence type="ECO:0000313" key="2">
    <source>
        <dbReference type="EMBL" id="QSQ15315.1"/>
    </source>
</evidence>
<sequence length="236" mass="25583">MRSIPWRALAACLGCGVMGGWGCPRSTPPDAPKAQASSQRVKTHMTALDVVPLARIKVTQGALSEQSDGWLLVRAARMRAVVPGTKTSQAMLRFKLSGPSTEQRPFESGELRQQVGLKLRAMDGCNVLYVMWRITPTPGVVVNYKRNPEMHHSSDCGNAGYTTVRPSHHGKTSAPAPELDQEHSLRAHLEAGGLRVWADDILVWEGTLPAEALELDGPVGLRSDNVQLTLQLAVPP</sequence>
<feature type="region of interest" description="Disordered" evidence="1">
    <location>
        <begin position="156"/>
        <end position="179"/>
    </location>
</feature>
<dbReference type="EMBL" id="CP071091">
    <property type="protein sequence ID" value="QSQ15315.1"/>
    <property type="molecule type" value="Genomic_DNA"/>
</dbReference>
<evidence type="ECO:0000313" key="3">
    <source>
        <dbReference type="Proteomes" id="UP000663090"/>
    </source>
</evidence>
<keyword evidence="3" id="KW-1185">Reference proteome</keyword>